<dbReference type="Pfam" id="PF01638">
    <property type="entry name" value="HxlR"/>
    <property type="match status" value="1"/>
</dbReference>
<dbReference type="PROSITE" id="PS51118">
    <property type="entry name" value="HTH_HXLR"/>
    <property type="match status" value="1"/>
</dbReference>
<dbReference type="RefSeq" id="WP_072897741.1">
    <property type="nucleotide sequence ID" value="NZ_FQVM01000040.1"/>
</dbReference>
<evidence type="ECO:0000313" key="5">
    <source>
        <dbReference type="EMBL" id="SHF14803.1"/>
    </source>
</evidence>
<dbReference type="PANTHER" id="PTHR33204:SF29">
    <property type="entry name" value="TRANSCRIPTIONAL REGULATOR"/>
    <property type="match status" value="1"/>
</dbReference>
<evidence type="ECO:0000259" key="4">
    <source>
        <dbReference type="PROSITE" id="PS51118"/>
    </source>
</evidence>
<dbReference type="SUPFAM" id="SSF46785">
    <property type="entry name" value="Winged helix' DNA-binding domain"/>
    <property type="match status" value="1"/>
</dbReference>
<keyword evidence="2" id="KW-0238">DNA-binding</keyword>
<keyword evidence="3" id="KW-0804">Transcription</keyword>
<evidence type="ECO:0000256" key="1">
    <source>
        <dbReference type="ARBA" id="ARBA00023015"/>
    </source>
</evidence>
<evidence type="ECO:0000256" key="2">
    <source>
        <dbReference type="ARBA" id="ARBA00023125"/>
    </source>
</evidence>
<dbReference type="InterPro" id="IPR036388">
    <property type="entry name" value="WH-like_DNA-bd_sf"/>
</dbReference>
<sequence length="109" mass="12787">MKIREEFTSPLELCFDRIKGKWKPIILWQLKSGPMQPSSLQRNIKGINQKMLLEQLRELKESKIIDKISYDGYPVKVEYFLTDIGKEIIRGLEVFQNVGEKYLKISKAV</sequence>
<name>A0A1M4Z9Q9_9CLOT</name>
<gene>
    <name evidence="5" type="ORF">SAMN05443638_14011</name>
</gene>
<evidence type="ECO:0000256" key="3">
    <source>
        <dbReference type="ARBA" id="ARBA00023163"/>
    </source>
</evidence>
<dbReference type="Gene3D" id="1.10.10.10">
    <property type="entry name" value="Winged helix-like DNA-binding domain superfamily/Winged helix DNA-binding domain"/>
    <property type="match status" value="1"/>
</dbReference>
<dbReference type="GO" id="GO:0003677">
    <property type="term" value="F:DNA binding"/>
    <property type="evidence" value="ECO:0007669"/>
    <property type="project" value="UniProtKB-KW"/>
</dbReference>
<dbReference type="InterPro" id="IPR036390">
    <property type="entry name" value="WH_DNA-bd_sf"/>
</dbReference>
<keyword evidence="1" id="KW-0805">Transcription regulation</keyword>
<dbReference type="AlphaFoldDB" id="A0A1M4Z9Q9"/>
<dbReference type="OrthoDB" id="9791143at2"/>
<proteinExistence type="predicted"/>
<evidence type="ECO:0000313" key="6">
    <source>
        <dbReference type="Proteomes" id="UP000184035"/>
    </source>
</evidence>
<reference evidence="5 6" key="1">
    <citation type="submission" date="2016-11" db="EMBL/GenBank/DDBJ databases">
        <authorList>
            <person name="Jaros S."/>
            <person name="Januszkiewicz K."/>
            <person name="Wedrychowicz H."/>
        </authorList>
    </citation>
    <scope>NUCLEOTIDE SEQUENCE [LARGE SCALE GENOMIC DNA]</scope>
    <source>
        <strain evidence="5 6">DSM 2631</strain>
    </source>
</reference>
<dbReference type="PANTHER" id="PTHR33204">
    <property type="entry name" value="TRANSCRIPTIONAL REGULATOR, MARR FAMILY"/>
    <property type="match status" value="1"/>
</dbReference>
<protein>
    <submittedName>
        <fullName evidence="5">Transcriptional regulator, HxlR family</fullName>
    </submittedName>
</protein>
<organism evidence="5 6">
    <name type="scientific">Clostridium fallax</name>
    <dbReference type="NCBI Taxonomy" id="1533"/>
    <lineage>
        <taxon>Bacteria</taxon>
        <taxon>Bacillati</taxon>
        <taxon>Bacillota</taxon>
        <taxon>Clostridia</taxon>
        <taxon>Eubacteriales</taxon>
        <taxon>Clostridiaceae</taxon>
        <taxon>Clostridium</taxon>
    </lineage>
</organism>
<dbReference type="EMBL" id="FQVM01000040">
    <property type="protein sequence ID" value="SHF14803.1"/>
    <property type="molecule type" value="Genomic_DNA"/>
</dbReference>
<feature type="domain" description="HTH hxlR-type" evidence="4">
    <location>
        <begin position="9"/>
        <end position="107"/>
    </location>
</feature>
<dbReference type="Proteomes" id="UP000184035">
    <property type="component" value="Unassembled WGS sequence"/>
</dbReference>
<dbReference type="InterPro" id="IPR002577">
    <property type="entry name" value="HTH_HxlR"/>
</dbReference>
<keyword evidence="6" id="KW-1185">Reference proteome</keyword>
<dbReference type="STRING" id="1533.SAMN05443638_14011"/>
<accession>A0A1M4Z9Q9</accession>